<reference evidence="3 4" key="1">
    <citation type="submission" date="2019-07" db="EMBL/GenBank/DDBJ databases">
        <title>Whole genome shotgun sequence of Chryseobacterium lathyri NBRC 105250.</title>
        <authorList>
            <person name="Hosoyama A."/>
            <person name="Uohara A."/>
            <person name="Ohji S."/>
            <person name="Ichikawa N."/>
        </authorList>
    </citation>
    <scope>NUCLEOTIDE SEQUENCE [LARGE SCALE GENOMIC DNA]</scope>
    <source>
        <strain evidence="3 4">NBRC 105250</strain>
    </source>
</reference>
<evidence type="ECO:0000256" key="2">
    <source>
        <dbReference type="SAM" id="Phobius"/>
    </source>
</evidence>
<gene>
    <name evidence="3" type="ORF">CLA01_16380</name>
</gene>
<comment type="caution">
    <text evidence="3">The sequence shown here is derived from an EMBL/GenBank/DDBJ whole genome shotgun (WGS) entry which is preliminary data.</text>
</comment>
<protein>
    <submittedName>
        <fullName evidence="3">Uncharacterized protein</fullName>
    </submittedName>
</protein>
<name>A0A511Y8Q0_9FLAO</name>
<evidence type="ECO:0000313" key="3">
    <source>
        <dbReference type="EMBL" id="GEN71566.1"/>
    </source>
</evidence>
<dbReference type="Proteomes" id="UP000321150">
    <property type="component" value="Unassembled WGS sequence"/>
</dbReference>
<feature type="transmembrane region" description="Helical" evidence="2">
    <location>
        <begin position="12"/>
        <end position="29"/>
    </location>
</feature>
<accession>A0A511Y8Q0</accession>
<dbReference type="RefSeq" id="WP_111954835.1">
    <property type="nucleotide sequence ID" value="NZ_BJYI01000005.1"/>
</dbReference>
<keyword evidence="1" id="KW-0175">Coiled coil</keyword>
<dbReference type="OrthoDB" id="1367676at2"/>
<sequence>MKELLKLLIEHFGAFIGAVLTGLAGFIFGKRKLRAEVAGINADNEGKEIENADKLVKLYKEALDDLGSRYEAKFTEFSDLSDKKVLMLQQQIDFQKRINEQLKAENNLLKAENTMLKTKLKDNGIVITS</sequence>
<proteinExistence type="predicted"/>
<keyword evidence="2" id="KW-1133">Transmembrane helix</keyword>
<keyword evidence="2" id="KW-0472">Membrane</keyword>
<dbReference type="EMBL" id="BJYI01000005">
    <property type="protein sequence ID" value="GEN71566.1"/>
    <property type="molecule type" value="Genomic_DNA"/>
</dbReference>
<dbReference type="AlphaFoldDB" id="A0A511Y8Q0"/>
<evidence type="ECO:0000256" key="1">
    <source>
        <dbReference type="SAM" id="Coils"/>
    </source>
</evidence>
<feature type="coiled-coil region" evidence="1">
    <location>
        <begin position="85"/>
        <end position="119"/>
    </location>
</feature>
<organism evidence="3 4">
    <name type="scientific">Chryseobacterium lathyri</name>
    <dbReference type="NCBI Taxonomy" id="395933"/>
    <lineage>
        <taxon>Bacteria</taxon>
        <taxon>Pseudomonadati</taxon>
        <taxon>Bacteroidota</taxon>
        <taxon>Flavobacteriia</taxon>
        <taxon>Flavobacteriales</taxon>
        <taxon>Weeksellaceae</taxon>
        <taxon>Chryseobacterium group</taxon>
        <taxon>Chryseobacterium</taxon>
    </lineage>
</organism>
<keyword evidence="2" id="KW-0812">Transmembrane</keyword>
<evidence type="ECO:0000313" key="4">
    <source>
        <dbReference type="Proteomes" id="UP000321150"/>
    </source>
</evidence>